<evidence type="ECO:0000259" key="7">
    <source>
        <dbReference type="PROSITE" id="PS50234"/>
    </source>
</evidence>
<feature type="domain" description="VWFA" evidence="7">
    <location>
        <begin position="98"/>
        <end position="272"/>
    </location>
</feature>
<proteinExistence type="predicted"/>
<evidence type="ECO:0000313" key="8">
    <source>
        <dbReference type="EMBL" id="QDU80780.1"/>
    </source>
</evidence>
<evidence type="ECO:0000256" key="2">
    <source>
        <dbReference type="ARBA" id="ARBA00022692"/>
    </source>
</evidence>
<organism evidence="8 9">
    <name type="scientific">Polystyrenella longa</name>
    <dbReference type="NCBI Taxonomy" id="2528007"/>
    <lineage>
        <taxon>Bacteria</taxon>
        <taxon>Pseudomonadati</taxon>
        <taxon>Planctomycetota</taxon>
        <taxon>Planctomycetia</taxon>
        <taxon>Planctomycetales</taxon>
        <taxon>Planctomycetaceae</taxon>
        <taxon>Polystyrenella</taxon>
    </lineage>
</organism>
<feature type="compositionally biased region" description="Polar residues" evidence="5">
    <location>
        <begin position="580"/>
        <end position="596"/>
    </location>
</feature>
<protein>
    <submittedName>
        <fullName evidence="8">von Willebrand factor type A domain protein</fullName>
    </submittedName>
</protein>
<dbReference type="PANTHER" id="PTHR22550:SF5">
    <property type="entry name" value="LEUCINE ZIPPER PROTEIN 4"/>
    <property type="match status" value="1"/>
</dbReference>
<dbReference type="EMBL" id="CP036281">
    <property type="protein sequence ID" value="QDU80780.1"/>
    <property type="molecule type" value="Genomic_DNA"/>
</dbReference>
<reference evidence="8 9" key="1">
    <citation type="submission" date="2019-02" db="EMBL/GenBank/DDBJ databases">
        <title>Deep-cultivation of Planctomycetes and their phenomic and genomic characterization uncovers novel biology.</title>
        <authorList>
            <person name="Wiegand S."/>
            <person name="Jogler M."/>
            <person name="Boedeker C."/>
            <person name="Pinto D."/>
            <person name="Vollmers J."/>
            <person name="Rivas-Marin E."/>
            <person name="Kohn T."/>
            <person name="Peeters S.H."/>
            <person name="Heuer A."/>
            <person name="Rast P."/>
            <person name="Oberbeckmann S."/>
            <person name="Bunk B."/>
            <person name="Jeske O."/>
            <person name="Meyerdierks A."/>
            <person name="Storesund J.E."/>
            <person name="Kallscheuer N."/>
            <person name="Luecker S."/>
            <person name="Lage O.M."/>
            <person name="Pohl T."/>
            <person name="Merkel B.J."/>
            <person name="Hornburger P."/>
            <person name="Mueller R.-W."/>
            <person name="Bruemmer F."/>
            <person name="Labrenz M."/>
            <person name="Spormann A.M."/>
            <person name="Op den Camp H."/>
            <person name="Overmann J."/>
            <person name="Amann R."/>
            <person name="Jetten M.S.M."/>
            <person name="Mascher T."/>
            <person name="Medema M.H."/>
            <person name="Devos D.P."/>
            <person name="Kaster A.-K."/>
            <person name="Ovreas L."/>
            <person name="Rohde M."/>
            <person name="Galperin M.Y."/>
            <person name="Jogler C."/>
        </authorList>
    </citation>
    <scope>NUCLEOTIDE SEQUENCE [LARGE SCALE GENOMIC DNA]</scope>
    <source>
        <strain evidence="8 9">Pla110</strain>
    </source>
</reference>
<evidence type="ECO:0000256" key="1">
    <source>
        <dbReference type="ARBA" id="ARBA00022475"/>
    </source>
</evidence>
<dbReference type="PROSITE" id="PS50234">
    <property type="entry name" value="VWFA"/>
    <property type="match status" value="1"/>
</dbReference>
<gene>
    <name evidence="8" type="ORF">Pla110_25150</name>
</gene>
<dbReference type="Proteomes" id="UP000317178">
    <property type="component" value="Chromosome"/>
</dbReference>
<keyword evidence="4 6" id="KW-0472">Membrane</keyword>
<name>A0A518CNH9_9PLAN</name>
<evidence type="ECO:0000256" key="6">
    <source>
        <dbReference type="SAM" id="Phobius"/>
    </source>
</evidence>
<dbReference type="InterPro" id="IPR050768">
    <property type="entry name" value="UPF0353/GerABKA_families"/>
</dbReference>
<evidence type="ECO:0000256" key="4">
    <source>
        <dbReference type="ARBA" id="ARBA00023136"/>
    </source>
</evidence>
<feature type="region of interest" description="Disordered" evidence="5">
    <location>
        <begin position="479"/>
        <end position="604"/>
    </location>
</feature>
<feature type="transmembrane region" description="Helical" evidence="6">
    <location>
        <begin position="63"/>
        <end position="81"/>
    </location>
</feature>
<dbReference type="Pfam" id="PF13519">
    <property type="entry name" value="VWA_2"/>
    <property type="match status" value="1"/>
</dbReference>
<dbReference type="OrthoDB" id="9781333at2"/>
<dbReference type="RefSeq" id="WP_144996018.1">
    <property type="nucleotide sequence ID" value="NZ_CP036281.1"/>
</dbReference>
<evidence type="ECO:0000256" key="3">
    <source>
        <dbReference type="ARBA" id="ARBA00022989"/>
    </source>
</evidence>
<dbReference type="SMART" id="SM00327">
    <property type="entry name" value="VWA"/>
    <property type="match status" value="1"/>
</dbReference>
<keyword evidence="3 6" id="KW-1133">Transmembrane helix</keyword>
<dbReference type="InterPro" id="IPR002035">
    <property type="entry name" value="VWF_A"/>
</dbReference>
<feature type="compositionally biased region" description="Polar residues" evidence="5">
    <location>
        <begin position="542"/>
        <end position="567"/>
    </location>
</feature>
<feature type="compositionally biased region" description="Polar residues" evidence="5">
    <location>
        <begin position="479"/>
        <end position="490"/>
    </location>
</feature>
<sequence length="604" mass="67324">MIQLPSINSYYIEHPERLLGMALLAALVLIGMARMVWWRRWINHRWYKASNLFISRSSGRRQLLIISCQGLGVLLVAAAYLDVRLSTGLNQVIQTNGQTVFLLDRSRSMEGEDLGSSRTEAATYLIENLLDSSAGSPVALVGFAGNARVETPLTRDYESVLNHLHTTSDSQLIEGSLISEAVRLAVDCFAARFAGPKRLIVLTDGEFGPHESVVPPRLPTDTDVIILGLGNMKEGARIPVIEGDRTGYLKHADQVVWTRMNPQRLQSLADSMGGEFLPIRTEIALDNAIETISKRFDTKESLQKIPHSLPVYTPLLLVVLFLLLLENLLPLSLFKNTNESDRIVKNNKVFTLLILFSALVSIGADQVFNEEADSYSQYELSKLFNKGVAAYQREEWDSSSELFTTVQSHAKGQLRTQAAYNLANTLYQQVIQSGLSRQTSLSKLSQAIEIYRENIHRNVRIEDSRLNLELAYELKKQIENQASNSPSSQRNNEKPPTPARDDQSNDDPNRDNQTDSRDNNSPYTNSSQSKKPDSGSSHRDSQNQSLRGSNQGRPLPNQTSSGNSPAPLTNEEAERELETARQNATHRIGSSTAVPSQQPPLFPW</sequence>
<dbReference type="InterPro" id="IPR011990">
    <property type="entry name" value="TPR-like_helical_dom_sf"/>
</dbReference>
<evidence type="ECO:0000313" key="9">
    <source>
        <dbReference type="Proteomes" id="UP000317178"/>
    </source>
</evidence>
<dbReference type="SUPFAM" id="SSF53300">
    <property type="entry name" value="vWA-like"/>
    <property type="match status" value="1"/>
</dbReference>
<dbReference type="Gene3D" id="3.40.50.410">
    <property type="entry name" value="von Willebrand factor, type A domain"/>
    <property type="match status" value="1"/>
</dbReference>
<dbReference type="AlphaFoldDB" id="A0A518CNH9"/>
<keyword evidence="9" id="KW-1185">Reference proteome</keyword>
<feature type="compositionally biased region" description="Basic and acidic residues" evidence="5">
    <location>
        <begin position="530"/>
        <end position="541"/>
    </location>
</feature>
<dbReference type="Gene3D" id="1.25.40.10">
    <property type="entry name" value="Tetratricopeptide repeat domain"/>
    <property type="match status" value="1"/>
</dbReference>
<feature type="compositionally biased region" description="Basic and acidic residues" evidence="5">
    <location>
        <begin position="499"/>
        <end position="518"/>
    </location>
</feature>
<dbReference type="KEGG" id="plon:Pla110_25150"/>
<keyword evidence="1" id="KW-1003">Cell membrane</keyword>
<dbReference type="PANTHER" id="PTHR22550">
    <property type="entry name" value="SPORE GERMINATION PROTEIN"/>
    <property type="match status" value="1"/>
</dbReference>
<keyword evidence="2 6" id="KW-0812">Transmembrane</keyword>
<accession>A0A518CNH9</accession>
<evidence type="ECO:0000256" key="5">
    <source>
        <dbReference type="SAM" id="MobiDB-lite"/>
    </source>
</evidence>
<dbReference type="InterPro" id="IPR036465">
    <property type="entry name" value="vWFA_dom_sf"/>
</dbReference>
<feature type="transmembrane region" description="Helical" evidence="6">
    <location>
        <begin position="18"/>
        <end position="37"/>
    </location>
</feature>